<sequence>MIFATSTIQIVLLEHNHRTLQQEYCGKGAPKQEDWKFGNCVAPPHILFLVFRKTPSPHWDGGGKLSLNDSRVYSKTGDFAVVILMRSKEEVSRASLTLESIID</sequence>
<accession>A0A8H3L2F5</accession>
<name>A0A8H3L2F5_9GLOM</name>
<dbReference type="Proteomes" id="UP000615446">
    <property type="component" value="Unassembled WGS sequence"/>
</dbReference>
<dbReference type="EMBL" id="BLAL01000050">
    <property type="protein sequence ID" value="GES80543.1"/>
    <property type="molecule type" value="Genomic_DNA"/>
</dbReference>
<comment type="caution">
    <text evidence="1">The sequence shown here is derived from an EMBL/GenBank/DDBJ whole genome shotgun (WGS) entry which is preliminary data.</text>
</comment>
<gene>
    <name evidence="1" type="ORF">RCL2_000781700</name>
</gene>
<evidence type="ECO:0000313" key="2">
    <source>
        <dbReference type="Proteomes" id="UP000615446"/>
    </source>
</evidence>
<dbReference type="AlphaFoldDB" id="A0A8H3L2F5"/>
<protein>
    <submittedName>
        <fullName evidence="1">Uncharacterized protein</fullName>
    </submittedName>
</protein>
<proteinExistence type="predicted"/>
<evidence type="ECO:0000313" key="1">
    <source>
        <dbReference type="EMBL" id="GES80543.1"/>
    </source>
</evidence>
<organism evidence="1 2">
    <name type="scientific">Rhizophagus clarus</name>
    <dbReference type="NCBI Taxonomy" id="94130"/>
    <lineage>
        <taxon>Eukaryota</taxon>
        <taxon>Fungi</taxon>
        <taxon>Fungi incertae sedis</taxon>
        <taxon>Mucoromycota</taxon>
        <taxon>Glomeromycotina</taxon>
        <taxon>Glomeromycetes</taxon>
        <taxon>Glomerales</taxon>
        <taxon>Glomeraceae</taxon>
        <taxon>Rhizophagus</taxon>
    </lineage>
</organism>
<reference evidence="1" key="1">
    <citation type="submission" date="2019-10" db="EMBL/GenBank/DDBJ databases">
        <title>Conservation and host-specific expression of non-tandemly repeated heterogenous ribosome RNA gene in arbuscular mycorrhizal fungi.</title>
        <authorList>
            <person name="Maeda T."/>
            <person name="Kobayashi Y."/>
            <person name="Nakagawa T."/>
            <person name="Ezawa T."/>
            <person name="Yamaguchi K."/>
            <person name="Bino T."/>
            <person name="Nishimoto Y."/>
            <person name="Shigenobu S."/>
            <person name="Kawaguchi M."/>
        </authorList>
    </citation>
    <scope>NUCLEOTIDE SEQUENCE</scope>
    <source>
        <strain evidence="1">HR1</strain>
    </source>
</reference>